<sequence length="70" mass="7395">MRDTQTVLVNGKEHPHMEGMTVTSLLSALPGVSGNVVVEVNAVIIPRGRFGETLLNAGDRIEIVHFVGGG</sequence>
<dbReference type="CDD" id="cd00565">
    <property type="entry name" value="Ubl_ThiS"/>
    <property type="match status" value="1"/>
</dbReference>
<dbReference type="SUPFAM" id="SSF54285">
    <property type="entry name" value="MoaD/ThiS"/>
    <property type="match status" value="1"/>
</dbReference>
<dbReference type="EMBL" id="FLUQ01000001">
    <property type="protein sequence ID" value="SBV94980.1"/>
    <property type="molecule type" value="Genomic_DNA"/>
</dbReference>
<gene>
    <name evidence="1" type="ORF">KL86DPRO_10792</name>
</gene>
<proteinExistence type="predicted"/>
<dbReference type="Gene3D" id="3.10.20.30">
    <property type="match status" value="1"/>
</dbReference>
<dbReference type="PANTHER" id="PTHR34472:SF1">
    <property type="entry name" value="SULFUR CARRIER PROTEIN THIS"/>
    <property type="match status" value="1"/>
</dbReference>
<dbReference type="InterPro" id="IPR016155">
    <property type="entry name" value="Mopterin_synth/thiamin_S_b"/>
</dbReference>
<dbReference type="AlphaFoldDB" id="A0A212J6B4"/>
<dbReference type="Pfam" id="PF02597">
    <property type="entry name" value="ThiS"/>
    <property type="match status" value="1"/>
</dbReference>
<dbReference type="PANTHER" id="PTHR34472">
    <property type="entry name" value="SULFUR CARRIER PROTEIN THIS"/>
    <property type="match status" value="1"/>
</dbReference>
<accession>A0A212J6B4</accession>
<dbReference type="InterPro" id="IPR003749">
    <property type="entry name" value="ThiS/MoaD-like"/>
</dbReference>
<dbReference type="InterPro" id="IPR010035">
    <property type="entry name" value="Thi_S"/>
</dbReference>
<protein>
    <submittedName>
        <fullName evidence="1">Thiamine biosynthesis protein ThiS</fullName>
    </submittedName>
</protein>
<name>A0A212J6B4_9DELT</name>
<organism evidence="1">
    <name type="scientific">uncultured delta proteobacterium</name>
    <dbReference type="NCBI Taxonomy" id="34034"/>
    <lineage>
        <taxon>Bacteria</taxon>
        <taxon>Deltaproteobacteria</taxon>
        <taxon>environmental samples</taxon>
    </lineage>
</organism>
<reference evidence="1" key="1">
    <citation type="submission" date="2016-04" db="EMBL/GenBank/DDBJ databases">
        <authorList>
            <person name="Evans L.H."/>
            <person name="Alamgir A."/>
            <person name="Owens N."/>
            <person name="Weber N.D."/>
            <person name="Virtaneva K."/>
            <person name="Barbian K."/>
            <person name="Babar A."/>
            <person name="Rosenke K."/>
        </authorList>
    </citation>
    <scope>NUCLEOTIDE SEQUENCE</scope>
    <source>
        <strain evidence="1">86</strain>
    </source>
</reference>
<dbReference type="NCBIfam" id="TIGR01683">
    <property type="entry name" value="thiS"/>
    <property type="match status" value="1"/>
</dbReference>
<dbReference type="InterPro" id="IPR012675">
    <property type="entry name" value="Beta-grasp_dom_sf"/>
</dbReference>
<evidence type="ECO:0000313" key="1">
    <source>
        <dbReference type="EMBL" id="SBV94980.1"/>
    </source>
</evidence>